<comment type="caution">
    <text evidence="3">The sequence shown here is derived from an EMBL/GenBank/DDBJ whole genome shotgun (WGS) entry which is preliminary data.</text>
</comment>
<dbReference type="EMBL" id="SDPV01000001">
    <property type="protein sequence ID" value="RXZ66524.1"/>
    <property type="molecule type" value="Genomic_DNA"/>
</dbReference>
<evidence type="ECO:0000256" key="2">
    <source>
        <dbReference type="SAM" id="SignalP"/>
    </source>
</evidence>
<evidence type="ECO:0000256" key="1">
    <source>
        <dbReference type="SAM" id="Phobius"/>
    </source>
</evidence>
<gene>
    <name evidence="3" type="ORF">ETX26_07555</name>
</gene>
<keyword evidence="1" id="KW-0472">Membrane</keyword>
<feature type="signal peptide" evidence="2">
    <location>
        <begin position="1"/>
        <end position="24"/>
    </location>
</feature>
<sequence length="74" mass="7299">MKLRSLLPAMAAASLVAAPVAAQAQMAERASEPVSGESELAGGIGPALIIVAIAAAGMIALLVTDDDDEDPVSV</sequence>
<feature type="chain" id="PRO_5020630101" description="Ferrochelatase" evidence="2">
    <location>
        <begin position="25"/>
        <end position="74"/>
    </location>
</feature>
<feature type="transmembrane region" description="Helical" evidence="1">
    <location>
        <begin position="40"/>
        <end position="63"/>
    </location>
</feature>
<accession>A0A4Q2KMF4</accession>
<dbReference type="AlphaFoldDB" id="A0A4Q2KMF4"/>
<keyword evidence="1" id="KW-0812">Transmembrane</keyword>
<evidence type="ECO:0000313" key="4">
    <source>
        <dbReference type="Proteomes" id="UP000293623"/>
    </source>
</evidence>
<keyword evidence="2" id="KW-0732">Signal</keyword>
<organism evidence="3 4">
    <name type="scientific">Pelagerythrobacter rhizovicinus</name>
    <dbReference type="NCBI Taxonomy" id="2268576"/>
    <lineage>
        <taxon>Bacteria</taxon>
        <taxon>Pseudomonadati</taxon>
        <taxon>Pseudomonadota</taxon>
        <taxon>Alphaproteobacteria</taxon>
        <taxon>Sphingomonadales</taxon>
        <taxon>Erythrobacteraceae</taxon>
        <taxon>Pelagerythrobacter</taxon>
    </lineage>
</organism>
<keyword evidence="1" id="KW-1133">Transmembrane helix</keyword>
<dbReference type="Proteomes" id="UP000293623">
    <property type="component" value="Unassembled WGS sequence"/>
</dbReference>
<name>A0A4Q2KMF4_9SPHN</name>
<evidence type="ECO:0000313" key="3">
    <source>
        <dbReference type="EMBL" id="RXZ66524.1"/>
    </source>
</evidence>
<keyword evidence="4" id="KW-1185">Reference proteome</keyword>
<dbReference type="RefSeq" id="WP_129523986.1">
    <property type="nucleotide sequence ID" value="NZ_SDPV01000001.1"/>
</dbReference>
<proteinExistence type="predicted"/>
<evidence type="ECO:0008006" key="5">
    <source>
        <dbReference type="Google" id="ProtNLM"/>
    </source>
</evidence>
<protein>
    <recommendedName>
        <fullName evidence="5">Ferrochelatase</fullName>
    </recommendedName>
</protein>
<reference evidence="3 4" key="1">
    <citation type="submission" date="2019-01" db="EMBL/GenBank/DDBJ databases">
        <title>Altererythrobacter rhizovicinus sp. nov., isolated from the rhizosphere soil of Haloxylon ammodendron.</title>
        <authorList>
            <person name="Li H.-P."/>
            <person name="Gou J.-Y."/>
            <person name="Yao D."/>
            <person name="Han Q.-Q."/>
            <person name="Shao K.-Z."/>
            <person name="Zhao Q."/>
            <person name="Zhang J.-L."/>
        </authorList>
    </citation>
    <scope>NUCLEOTIDE SEQUENCE [LARGE SCALE GENOMIC DNA]</scope>
    <source>
        <strain evidence="3 4">AY-3R</strain>
    </source>
</reference>